<gene>
    <name evidence="2" type="ORF">CSSPJE1EN2_LOCUS6840</name>
</gene>
<feature type="region of interest" description="Disordered" evidence="1">
    <location>
        <begin position="16"/>
        <end position="43"/>
    </location>
</feature>
<dbReference type="Proteomes" id="UP001497522">
    <property type="component" value="Chromosome 14"/>
</dbReference>
<reference evidence="2" key="1">
    <citation type="submission" date="2024-03" db="EMBL/GenBank/DDBJ databases">
        <authorList>
            <consortium name="ELIXIR-Norway"/>
            <consortium name="Elixir Norway"/>
        </authorList>
    </citation>
    <scope>NUCLEOTIDE SEQUENCE</scope>
</reference>
<dbReference type="EMBL" id="OZ023715">
    <property type="protein sequence ID" value="CAK9863845.1"/>
    <property type="molecule type" value="Genomic_DNA"/>
</dbReference>
<name>A0ABP1AMR5_9BRYO</name>
<evidence type="ECO:0000313" key="3">
    <source>
        <dbReference type="Proteomes" id="UP001497522"/>
    </source>
</evidence>
<organism evidence="2 3">
    <name type="scientific">Sphagnum jensenii</name>
    <dbReference type="NCBI Taxonomy" id="128206"/>
    <lineage>
        <taxon>Eukaryota</taxon>
        <taxon>Viridiplantae</taxon>
        <taxon>Streptophyta</taxon>
        <taxon>Embryophyta</taxon>
        <taxon>Bryophyta</taxon>
        <taxon>Sphagnophytina</taxon>
        <taxon>Sphagnopsida</taxon>
        <taxon>Sphagnales</taxon>
        <taxon>Sphagnaceae</taxon>
        <taxon>Sphagnum</taxon>
    </lineage>
</organism>
<protein>
    <submittedName>
        <fullName evidence="2">Uncharacterized protein</fullName>
    </submittedName>
</protein>
<feature type="compositionally biased region" description="Polar residues" evidence="1">
    <location>
        <begin position="16"/>
        <end position="28"/>
    </location>
</feature>
<sequence>MCRLFCSRQSLQVTQQTVRPVPANSSPPSSEPGDQLSPSSDFENDWCCRCSKRREDDEPIEVLNSLTFDFLLCTRGGR</sequence>
<proteinExistence type="predicted"/>
<evidence type="ECO:0000313" key="2">
    <source>
        <dbReference type="EMBL" id="CAK9863845.1"/>
    </source>
</evidence>
<keyword evidence="3" id="KW-1185">Reference proteome</keyword>
<accession>A0ABP1AMR5</accession>
<evidence type="ECO:0000256" key="1">
    <source>
        <dbReference type="SAM" id="MobiDB-lite"/>
    </source>
</evidence>